<organism evidence="1">
    <name type="scientific">Fonticula alba</name>
    <name type="common">Slime mold</name>
    <dbReference type="NCBI Taxonomy" id="691883"/>
    <lineage>
        <taxon>Eukaryota</taxon>
        <taxon>Rotosphaerida</taxon>
        <taxon>Fonticulaceae</taxon>
        <taxon>Fonticula</taxon>
    </lineage>
</organism>
<dbReference type="GeneID" id="20529870"/>
<gene>
    <name evidence="1" type="ORF">H696_05145</name>
</gene>
<proteinExistence type="predicted"/>
<protein>
    <submittedName>
        <fullName evidence="1">Uncharacterized protein</fullName>
    </submittedName>
</protein>
<evidence type="ECO:0000313" key="2">
    <source>
        <dbReference type="Proteomes" id="UP000030693"/>
    </source>
</evidence>
<name>A0A058Z1S7_FONAL</name>
<sequence>MLHSGTTRPTAPDAAADPTTCAMVDGLLGEARAGGADAPTAAGLVNQLAASRCTDPGPGLVPALPGFALPGEIPLPAPWLSPAEADRIHASLHASTGQRKRQLDKPLPQLVDALFAQHLPEAEARIGDALQKGQRIQTILEAPSFGSLLSPQNRDEEALVRSTIT</sequence>
<dbReference type="AlphaFoldDB" id="A0A058Z1S7"/>
<evidence type="ECO:0000313" key="1">
    <source>
        <dbReference type="EMBL" id="KCV68220.1"/>
    </source>
</evidence>
<dbReference type="Proteomes" id="UP000030693">
    <property type="component" value="Unassembled WGS sequence"/>
</dbReference>
<dbReference type="RefSeq" id="XP_009497274.1">
    <property type="nucleotide sequence ID" value="XM_009498999.1"/>
</dbReference>
<dbReference type="EMBL" id="KB932209">
    <property type="protein sequence ID" value="KCV68220.1"/>
    <property type="molecule type" value="Genomic_DNA"/>
</dbReference>
<keyword evidence="2" id="KW-1185">Reference proteome</keyword>
<reference evidence="1" key="1">
    <citation type="submission" date="2013-04" db="EMBL/GenBank/DDBJ databases">
        <title>The Genome Sequence of Fonticula alba ATCC 38817.</title>
        <authorList>
            <consortium name="The Broad Institute Genomics Platform"/>
            <person name="Russ C."/>
            <person name="Cuomo C."/>
            <person name="Burger G."/>
            <person name="Gray M.W."/>
            <person name="Holland P.W.H."/>
            <person name="King N."/>
            <person name="Lang F.B.F."/>
            <person name="Roger A.J."/>
            <person name="Ruiz-Trillo I."/>
            <person name="Brown M."/>
            <person name="Walker B."/>
            <person name="Young S."/>
            <person name="Zeng Q."/>
            <person name="Gargeya S."/>
            <person name="Fitzgerald M."/>
            <person name="Haas B."/>
            <person name="Abouelleil A."/>
            <person name="Allen A.W."/>
            <person name="Alvarado L."/>
            <person name="Arachchi H.M."/>
            <person name="Berlin A.M."/>
            <person name="Chapman S.B."/>
            <person name="Gainer-Dewar J."/>
            <person name="Goldberg J."/>
            <person name="Griggs A."/>
            <person name="Gujja S."/>
            <person name="Hansen M."/>
            <person name="Howarth C."/>
            <person name="Imamovic A."/>
            <person name="Ireland A."/>
            <person name="Larimer J."/>
            <person name="McCowan C."/>
            <person name="Murphy C."/>
            <person name="Pearson M."/>
            <person name="Poon T.W."/>
            <person name="Priest M."/>
            <person name="Roberts A."/>
            <person name="Saif S."/>
            <person name="Shea T."/>
            <person name="Sisk P."/>
            <person name="Sykes S."/>
            <person name="Wortman J."/>
            <person name="Nusbaum C."/>
            <person name="Birren B."/>
        </authorList>
    </citation>
    <scope>NUCLEOTIDE SEQUENCE [LARGE SCALE GENOMIC DNA]</scope>
    <source>
        <strain evidence="1">ATCC 38817</strain>
    </source>
</reference>
<accession>A0A058Z1S7</accession>